<protein>
    <submittedName>
        <fullName evidence="2">Uncharacterized protein</fullName>
    </submittedName>
</protein>
<keyword evidence="4" id="KW-1185">Reference proteome</keyword>
<evidence type="ECO:0000313" key="3">
    <source>
        <dbReference type="Proteomes" id="UP000295684"/>
    </source>
</evidence>
<dbReference type="RefSeq" id="WP_132536543.1">
    <property type="nucleotide sequence ID" value="NZ_BMJO01000015.1"/>
</dbReference>
<evidence type="ECO:0000313" key="4">
    <source>
        <dbReference type="Proteomes" id="UP000622648"/>
    </source>
</evidence>
<reference evidence="1" key="1">
    <citation type="journal article" date="2014" name="Int. J. Syst. Evol. Microbiol.">
        <title>Complete genome of a new Firmicutes species belonging to the dominant human colonic microbiota ('Ruminococcus bicirculans') reveals two chromosomes and a selective capacity to utilize plant glucans.</title>
        <authorList>
            <consortium name="NISC Comparative Sequencing Program"/>
            <person name="Wegmann U."/>
            <person name="Louis P."/>
            <person name="Goesmann A."/>
            <person name="Henrissat B."/>
            <person name="Duncan S.H."/>
            <person name="Flint H.J."/>
        </authorList>
    </citation>
    <scope>NUCLEOTIDE SEQUENCE</scope>
    <source>
        <strain evidence="1">CGMCC 1.15644</strain>
    </source>
</reference>
<proteinExistence type="predicted"/>
<evidence type="ECO:0000313" key="1">
    <source>
        <dbReference type="EMBL" id="GGE71312.1"/>
    </source>
</evidence>
<dbReference type="EMBL" id="BMJO01000015">
    <property type="protein sequence ID" value="GGE71312.1"/>
    <property type="molecule type" value="Genomic_DNA"/>
</dbReference>
<dbReference type="Proteomes" id="UP000622648">
    <property type="component" value="Unassembled WGS sequence"/>
</dbReference>
<organism evidence="2 3">
    <name type="scientific">Pedobacter psychrotolerans</name>
    <dbReference type="NCBI Taxonomy" id="1843235"/>
    <lineage>
        <taxon>Bacteria</taxon>
        <taxon>Pseudomonadati</taxon>
        <taxon>Bacteroidota</taxon>
        <taxon>Sphingobacteriia</taxon>
        <taxon>Sphingobacteriales</taxon>
        <taxon>Sphingobacteriaceae</taxon>
        <taxon>Pedobacter</taxon>
    </lineage>
</organism>
<evidence type="ECO:0000313" key="2">
    <source>
        <dbReference type="EMBL" id="TCO17544.1"/>
    </source>
</evidence>
<accession>A0A4R2GZX3</accession>
<reference evidence="4" key="2">
    <citation type="journal article" date="2019" name="Int. J. Syst. Evol. Microbiol.">
        <title>The Global Catalogue of Microorganisms (GCM) 10K type strain sequencing project: providing services to taxonomists for standard genome sequencing and annotation.</title>
        <authorList>
            <consortium name="The Broad Institute Genomics Platform"/>
            <consortium name="The Broad Institute Genome Sequencing Center for Infectious Disease"/>
            <person name="Wu L."/>
            <person name="Ma J."/>
        </authorList>
    </citation>
    <scope>NUCLEOTIDE SEQUENCE [LARGE SCALE GENOMIC DNA]</scope>
    <source>
        <strain evidence="4">CGMCC 1.15644</strain>
    </source>
</reference>
<gene>
    <name evidence="2" type="ORF">EV200_1167</name>
    <name evidence="1" type="ORF">GCM10011413_42610</name>
</gene>
<reference evidence="1" key="4">
    <citation type="submission" date="2024-05" db="EMBL/GenBank/DDBJ databases">
        <authorList>
            <person name="Sun Q."/>
            <person name="Zhou Y."/>
        </authorList>
    </citation>
    <scope>NUCLEOTIDE SEQUENCE</scope>
    <source>
        <strain evidence="1">CGMCC 1.15644</strain>
    </source>
</reference>
<dbReference type="Proteomes" id="UP000295684">
    <property type="component" value="Unassembled WGS sequence"/>
</dbReference>
<reference evidence="2 3" key="3">
    <citation type="submission" date="2019-03" db="EMBL/GenBank/DDBJ databases">
        <title>Genomic Encyclopedia of Type Strains, Phase IV (KMG-IV): sequencing the most valuable type-strain genomes for metagenomic binning, comparative biology and taxonomic classification.</title>
        <authorList>
            <person name="Goeker M."/>
        </authorList>
    </citation>
    <scope>NUCLEOTIDE SEQUENCE [LARGE SCALE GENOMIC DNA]</scope>
    <source>
        <strain evidence="2 3">DSM 103236</strain>
    </source>
</reference>
<sequence length="146" mass="16518">MTFYQSSTLASQDDGITNGSQYDINIYLNSNTLPSYSKEYTIATIYHEVLHAYLNSLFQPNSNGQTFINIPNQHEYMATNYVTVISRALTSKFPEISSYDAWGLAWGGLQETSLWGVLTESDKQQIIDINKNYSNRGSLKKGDYCN</sequence>
<dbReference type="OrthoDB" id="710582at2"/>
<name>A0A4R2GZX3_9SPHI</name>
<dbReference type="AlphaFoldDB" id="A0A4R2GZX3"/>
<comment type="caution">
    <text evidence="2">The sequence shown here is derived from an EMBL/GenBank/DDBJ whole genome shotgun (WGS) entry which is preliminary data.</text>
</comment>
<dbReference type="EMBL" id="SLWO01000016">
    <property type="protein sequence ID" value="TCO17544.1"/>
    <property type="molecule type" value="Genomic_DNA"/>
</dbReference>